<dbReference type="EMBL" id="JAEHOD010000022">
    <property type="protein sequence ID" value="KAG2447422.1"/>
    <property type="molecule type" value="Genomic_DNA"/>
</dbReference>
<feature type="region of interest" description="Disordered" evidence="1">
    <location>
        <begin position="164"/>
        <end position="273"/>
    </location>
</feature>
<dbReference type="PANTHER" id="PTHR45725">
    <property type="entry name" value="FORMIN HOMOLOGY 2 FAMILY MEMBER"/>
    <property type="match status" value="1"/>
</dbReference>
<proteinExistence type="predicted"/>
<feature type="compositionally biased region" description="Pro residues" evidence="1">
    <location>
        <begin position="111"/>
        <end position="135"/>
    </location>
</feature>
<feature type="compositionally biased region" description="Low complexity" evidence="1">
    <location>
        <begin position="217"/>
        <end position="256"/>
    </location>
</feature>
<sequence>MCLAVVCGAASSAADRLSNRGLDNKLAASDNEDDGLGERRIAQEGTTKSKLPPGSFDFPPEGAPPSEEQRAPLPPAPRIIMARPSPSPPVADSSPQPAPEPSTGDNGTQPSPSPSTTPAPSYPPTPSYGVPPPCGPGAYGYGGDAAAYGSYGYGSYGCHTPMSPPPYGGYYGSSPPPPYGGYGGYGGYSGYFPSPAVQPSPAPTPSPEPSHAGGGSSPPQEAVPSPSPSPASGAGPSPSPSPASGAGPSSAAVASPSPSPGPEEDENAPSPPPERWSTIWHYLDDVVVPDMWPFLVAAMDPLQKAFLQDERARFTLFIPLYEAMLKDQLILSIFANPADPRNAMRLNRLMAYHQVLNTTLYPQDLQDGLTVTNMFGETLTITQMLTDDNNDFYVNGVSIARWQVGGRGIVFWLNGVIHEPVAPSPPVAGPNRFGTLSEALASLPQCSIMSGVFEAVTADPTYGPLVSALLANPFTLFTPTDTAFAAYLGAMGLAPGDLLSLDAIRVAAIIAPHLVATGDAFLPTARLPPGAAVVTGLPPMLPSATLVVLQEPGEGGLPVLAYADGSAPPLHLLVADVFVRAEGDPTEAVVHVVDAVVAAPSPGGGARRRLRNRRTLSSS</sequence>
<protein>
    <recommendedName>
        <fullName evidence="2">FAS1 domain-containing protein</fullName>
    </recommendedName>
</protein>
<dbReference type="PROSITE" id="PS50213">
    <property type="entry name" value="FAS1"/>
    <property type="match status" value="1"/>
</dbReference>
<dbReference type="Proteomes" id="UP000613740">
    <property type="component" value="Unassembled WGS sequence"/>
</dbReference>
<dbReference type="InterPro" id="IPR051425">
    <property type="entry name" value="Formin_Homology"/>
</dbReference>
<organism evidence="3 4">
    <name type="scientific">Chlamydomonas schloesseri</name>
    <dbReference type="NCBI Taxonomy" id="2026947"/>
    <lineage>
        <taxon>Eukaryota</taxon>
        <taxon>Viridiplantae</taxon>
        <taxon>Chlorophyta</taxon>
        <taxon>core chlorophytes</taxon>
        <taxon>Chlorophyceae</taxon>
        <taxon>CS clade</taxon>
        <taxon>Chlamydomonadales</taxon>
        <taxon>Chlamydomonadaceae</taxon>
        <taxon>Chlamydomonas</taxon>
    </lineage>
</organism>
<feature type="domain" description="FAS1" evidence="2">
    <location>
        <begin position="433"/>
        <end position="597"/>
    </location>
</feature>
<evidence type="ECO:0000313" key="4">
    <source>
        <dbReference type="Proteomes" id="UP000613740"/>
    </source>
</evidence>
<name>A0A835WHD0_9CHLO</name>
<feature type="region of interest" description="Disordered" evidence="1">
    <location>
        <begin position="19"/>
        <end position="141"/>
    </location>
</feature>
<dbReference type="PANTHER" id="PTHR45725:SF1">
    <property type="entry name" value="DISHEVELLED ASSOCIATED ACTIVATOR OF MORPHOGENESIS, ISOFORM D"/>
    <property type="match status" value="1"/>
</dbReference>
<evidence type="ECO:0000313" key="3">
    <source>
        <dbReference type="EMBL" id="KAG2447422.1"/>
    </source>
</evidence>
<evidence type="ECO:0000259" key="2">
    <source>
        <dbReference type="PROSITE" id="PS50213"/>
    </source>
</evidence>
<dbReference type="InterPro" id="IPR000782">
    <property type="entry name" value="FAS1_domain"/>
</dbReference>
<dbReference type="Pfam" id="PF02469">
    <property type="entry name" value="Fasciclin"/>
    <property type="match status" value="1"/>
</dbReference>
<gene>
    <name evidence="3" type="ORF">HYH02_007748</name>
</gene>
<feature type="compositionally biased region" description="Pro residues" evidence="1">
    <location>
        <begin position="196"/>
        <end position="208"/>
    </location>
</feature>
<dbReference type="InterPro" id="IPR036378">
    <property type="entry name" value="FAS1_dom_sf"/>
</dbReference>
<dbReference type="SUPFAM" id="SSF82153">
    <property type="entry name" value="FAS1 domain"/>
    <property type="match status" value="2"/>
</dbReference>
<comment type="caution">
    <text evidence="3">The sequence shown here is derived from an EMBL/GenBank/DDBJ whole genome shotgun (WGS) entry which is preliminary data.</text>
</comment>
<accession>A0A835WHD0</accession>
<dbReference type="AlphaFoldDB" id="A0A835WHD0"/>
<dbReference type="Gene3D" id="2.30.180.10">
    <property type="entry name" value="FAS1 domain"/>
    <property type="match status" value="2"/>
</dbReference>
<evidence type="ECO:0000256" key="1">
    <source>
        <dbReference type="SAM" id="MobiDB-lite"/>
    </source>
</evidence>
<dbReference type="OrthoDB" id="541231at2759"/>
<keyword evidence="4" id="KW-1185">Reference proteome</keyword>
<feature type="compositionally biased region" description="Gly residues" evidence="1">
    <location>
        <begin position="180"/>
        <end position="189"/>
    </location>
</feature>
<reference evidence="3" key="1">
    <citation type="journal article" date="2020" name="bioRxiv">
        <title>Comparative genomics of Chlamydomonas.</title>
        <authorList>
            <person name="Craig R.J."/>
            <person name="Hasan A.R."/>
            <person name="Ness R.W."/>
            <person name="Keightley P.D."/>
        </authorList>
    </citation>
    <scope>NUCLEOTIDE SEQUENCE</scope>
    <source>
        <strain evidence="3">CCAP 11/173</strain>
    </source>
</reference>